<evidence type="ECO:0000259" key="8">
    <source>
        <dbReference type="PROSITE" id="PS50110"/>
    </source>
</evidence>
<evidence type="ECO:0000256" key="6">
    <source>
        <dbReference type="PROSITE-ProRule" id="PRU00169"/>
    </source>
</evidence>
<accession>A0A5P8M9S9</accession>
<evidence type="ECO:0000256" key="3">
    <source>
        <dbReference type="ARBA" id="ARBA00023015"/>
    </source>
</evidence>
<dbReference type="GO" id="GO:0032993">
    <property type="term" value="C:protein-DNA complex"/>
    <property type="evidence" value="ECO:0007669"/>
    <property type="project" value="TreeGrafter"/>
</dbReference>
<dbReference type="GO" id="GO:0006355">
    <property type="term" value="P:regulation of DNA-templated transcription"/>
    <property type="evidence" value="ECO:0007669"/>
    <property type="project" value="InterPro"/>
</dbReference>
<evidence type="ECO:0000256" key="4">
    <source>
        <dbReference type="ARBA" id="ARBA00023125"/>
    </source>
</evidence>
<dbReference type="PROSITE" id="PS51755">
    <property type="entry name" value="OMPR_PHOB"/>
    <property type="match status" value="1"/>
</dbReference>
<dbReference type="AlphaFoldDB" id="A0A5P8M9S9"/>
<dbReference type="Gene3D" id="3.40.50.2300">
    <property type="match status" value="1"/>
</dbReference>
<organism evidence="10 11">
    <name type="scientific">Schleiferilactobacillus harbinensis</name>
    <dbReference type="NCBI Taxonomy" id="304207"/>
    <lineage>
        <taxon>Bacteria</taxon>
        <taxon>Bacillati</taxon>
        <taxon>Bacillota</taxon>
        <taxon>Bacilli</taxon>
        <taxon>Lactobacillales</taxon>
        <taxon>Lactobacillaceae</taxon>
        <taxon>Schleiferilactobacillus</taxon>
    </lineage>
</organism>
<dbReference type="SMART" id="SM00448">
    <property type="entry name" value="REC"/>
    <property type="match status" value="1"/>
</dbReference>
<dbReference type="EMBL" id="CP045143">
    <property type="protein sequence ID" value="QFR25290.1"/>
    <property type="molecule type" value="Genomic_DNA"/>
</dbReference>
<dbReference type="GO" id="GO:0005829">
    <property type="term" value="C:cytosol"/>
    <property type="evidence" value="ECO:0007669"/>
    <property type="project" value="TreeGrafter"/>
</dbReference>
<evidence type="ECO:0000313" key="10">
    <source>
        <dbReference type="EMBL" id="QFR25290.1"/>
    </source>
</evidence>
<dbReference type="PANTHER" id="PTHR48111:SF50">
    <property type="entry name" value="KDP OPERON TRANSCRIPTIONAL REGULATORY PROTEIN KDPE"/>
    <property type="match status" value="1"/>
</dbReference>
<dbReference type="Pfam" id="PF00486">
    <property type="entry name" value="Trans_reg_C"/>
    <property type="match status" value="1"/>
</dbReference>
<dbReference type="InterPro" id="IPR039420">
    <property type="entry name" value="WalR-like"/>
</dbReference>
<dbReference type="PANTHER" id="PTHR48111">
    <property type="entry name" value="REGULATOR OF RPOS"/>
    <property type="match status" value="1"/>
</dbReference>
<keyword evidence="5" id="KW-0804">Transcription</keyword>
<evidence type="ECO:0000256" key="5">
    <source>
        <dbReference type="ARBA" id="ARBA00023163"/>
    </source>
</evidence>
<keyword evidence="4 7" id="KW-0238">DNA-binding</keyword>
<sequence length="236" mass="26128">MKTHRILLVEDDLEVGKLVQMALQANDYGNEWAHNGSQAETLIASYRSEVILLDLGLPDIDGTVIIQQVRQTSATPIIVISARGEESDKINALDLGADDYLIKPFSVAELLARIRVALRRNRYLVQQTATPVATQYSNGALRLDYDAQVVTLSGTPIHLTAIEYALLAEFSRNADKVLTHHYLLTKIWGAESTSDTSSLRVAVATLRRKIEAAPNAPQFIQTYIGVGYRLVQQPEE</sequence>
<reference evidence="10 11" key="1">
    <citation type="submission" date="2019-10" db="EMBL/GenBank/DDBJ databases">
        <title>The completed genome of Lactobacillus harbinensis M1.</title>
        <authorList>
            <person name="Zheng Y."/>
        </authorList>
    </citation>
    <scope>NUCLEOTIDE SEQUENCE [LARGE SCALE GENOMIC DNA]</scope>
    <source>
        <strain evidence="10 11">M1</strain>
    </source>
</reference>
<dbReference type="Pfam" id="PF00072">
    <property type="entry name" value="Response_reg"/>
    <property type="match status" value="1"/>
</dbReference>
<evidence type="ECO:0000256" key="7">
    <source>
        <dbReference type="PROSITE-ProRule" id="PRU01091"/>
    </source>
</evidence>
<dbReference type="InterPro" id="IPR001789">
    <property type="entry name" value="Sig_transdc_resp-reg_receiver"/>
</dbReference>
<evidence type="ECO:0000256" key="2">
    <source>
        <dbReference type="ARBA" id="ARBA00023012"/>
    </source>
</evidence>
<dbReference type="SMART" id="SM00862">
    <property type="entry name" value="Trans_reg_C"/>
    <property type="match status" value="1"/>
</dbReference>
<dbReference type="InterPro" id="IPR036388">
    <property type="entry name" value="WH-like_DNA-bd_sf"/>
</dbReference>
<keyword evidence="3" id="KW-0805">Transcription regulation</keyword>
<protein>
    <submittedName>
        <fullName evidence="10">Response regulator</fullName>
    </submittedName>
</protein>
<dbReference type="Gene3D" id="6.10.250.690">
    <property type="match status" value="1"/>
</dbReference>
<dbReference type="Gene3D" id="1.10.10.10">
    <property type="entry name" value="Winged helix-like DNA-binding domain superfamily/Winged helix DNA-binding domain"/>
    <property type="match status" value="1"/>
</dbReference>
<feature type="domain" description="Response regulatory" evidence="8">
    <location>
        <begin position="5"/>
        <end position="118"/>
    </location>
</feature>
<keyword evidence="1 6" id="KW-0597">Phosphoprotein</keyword>
<dbReference type="GO" id="GO:0000156">
    <property type="term" value="F:phosphorelay response regulator activity"/>
    <property type="evidence" value="ECO:0007669"/>
    <property type="project" value="TreeGrafter"/>
</dbReference>
<name>A0A5P8M9S9_9LACO</name>
<feature type="modified residue" description="4-aspartylphosphate" evidence="6">
    <location>
        <position position="54"/>
    </location>
</feature>
<dbReference type="InterPro" id="IPR011006">
    <property type="entry name" value="CheY-like_superfamily"/>
</dbReference>
<evidence type="ECO:0000256" key="1">
    <source>
        <dbReference type="ARBA" id="ARBA00022553"/>
    </source>
</evidence>
<feature type="domain" description="OmpR/PhoB-type" evidence="9">
    <location>
        <begin position="133"/>
        <end position="232"/>
    </location>
</feature>
<feature type="DNA-binding region" description="OmpR/PhoB-type" evidence="7">
    <location>
        <begin position="133"/>
        <end position="232"/>
    </location>
</feature>
<dbReference type="SUPFAM" id="SSF52172">
    <property type="entry name" value="CheY-like"/>
    <property type="match status" value="1"/>
</dbReference>
<dbReference type="GO" id="GO:0000976">
    <property type="term" value="F:transcription cis-regulatory region binding"/>
    <property type="evidence" value="ECO:0007669"/>
    <property type="project" value="TreeGrafter"/>
</dbReference>
<evidence type="ECO:0000259" key="9">
    <source>
        <dbReference type="PROSITE" id="PS51755"/>
    </source>
</evidence>
<gene>
    <name evidence="10" type="ORF">D1010_14215</name>
</gene>
<keyword evidence="2" id="KW-0902">Two-component regulatory system</keyword>
<dbReference type="PROSITE" id="PS50110">
    <property type="entry name" value="RESPONSE_REGULATORY"/>
    <property type="match status" value="1"/>
</dbReference>
<proteinExistence type="predicted"/>
<dbReference type="InterPro" id="IPR001867">
    <property type="entry name" value="OmpR/PhoB-type_DNA-bd"/>
</dbReference>
<dbReference type="KEGG" id="lhb:D1010_14215"/>
<dbReference type="Proteomes" id="UP000326779">
    <property type="component" value="Chromosome"/>
</dbReference>
<evidence type="ECO:0000313" key="11">
    <source>
        <dbReference type="Proteomes" id="UP000326779"/>
    </source>
</evidence>
<dbReference type="CDD" id="cd00383">
    <property type="entry name" value="trans_reg_C"/>
    <property type="match status" value="1"/>
</dbReference>